<feature type="compositionally biased region" description="Low complexity" evidence="1">
    <location>
        <begin position="206"/>
        <end position="222"/>
    </location>
</feature>
<feature type="compositionally biased region" description="Low complexity" evidence="1">
    <location>
        <begin position="132"/>
        <end position="146"/>
    </location>
</feature>
<feature type="region of interest" description="Disordered" evidence="1">
    <location>
        <begin position="485"/>
        <end position="505"/>
    </location>
</feature>
<feature type="compositionally biased region" description="Polar residues" evidence="1">
    <location>
        <begin position="28"/>
        <end position="43"/>
    </location>
</feature>
<comment type="caution">
    <text evidence="2">The sequence shown here is derived from an EMBL/GenBank/DDBJ whole genome shotgun (WGS) entry which is preliminary data.</text>
</comment>
<feature type="compositionally biased region" description="Basic and acidic residues" evidence="1">
    <location>
        <begin position="320"/>
        <end position="330"/>
    </location>
</feature>
<accession>A0A812P522</accession>
<gene>
    <name evidence="2" type="ORF">SNEC2469_LOCUS7962</name>
</gene>
<evidence type="ECO:0000313" key="3">
    <source>
        <dbReference type="Proteomes" id="UP000601435"/>
    </source>
</evidence>
<evidence type="ECO:0000313" key="2">
    <source>
        <dbReference type="EMBL" id="CAE7318335.1"/>
    </source>
</evidence>
<proteinExistence type="predicted"/>
<feature type="compositionally biased region" description="Low complexity" evidence="1">
    <location>
        <begin position="267"/>
        <end position="309"/>
    </location>
</feature>
<organism evidence="2 3">
    <name type="scientific">Symbiodinium necroappetens</name>
    <dbReference type="NCBI Taxonomy" id="1628268"/>
    <lineage>
        <taxon>Eukaryota</taxon>
        <taxon>Sar</taxon>
        <taxon>Alveolata</taxon>
        <taxon>Dinophyceae</taxon>
        <taxon>Suessiales</taxon>
        <taxon>Symbiodiniaceae</taxon>
        <taxon>Symbiodinium</taxon>
    </lineage>
</organism>
<feature type="region of interest" description="Disordered" evidence="1">
    <location>
        <begin position="1"/>
        <end position="339"/>
    </location>
</feature>
<reference evidence="2" key="1">
    <citation type="submission" date="2021-02" db="EMBL/GenBank/DDBJ databases">
        <authorList>
            <person name="Dougan E. K."/>
            <person name="Rhodes N."/>
            <person name="Thang M."/>
            <person name="Chan C."/>
        </authorList>
    </citation>
    <scope>NUCLEOTIDE SEQUENCE</scope>
</reference>
<dbReference type="Proteomes" id="UP000601435">
    <property type="component" value="Unassembled WGS sequence"/>
</dbReference>
<name>A0A812P522_9DINO</name>
<feature type="compositionally biased region" description="Low complexity" evidence="1">
    <location>
        <begin position="82"/>
        <end position="99"/>
    </location>
</feature>
<feature type="compositionally biased region" description="Pro residues" evidence="1">
    <location>
        <begin position="436"/>
        <end position="450"/>
    </location>
</feature>
<evidence type="ECO:0000256" key="1">
    <source>
        <dbReference type="SAM" id="MobiDB-lite"/>
    </source>
</evidence>
<keyword evidence="3" id="KW-1185">Reference proteome</keyword>
<dbReference type="OrthoDB" id="443910at2759"/>
<feature type="compositionally biased region" description="Basic and acidic residues" evidence="1">
    <location>
        <begin position="495"/>
        <end position="505"/>
    </location>
</feature>
<sequence length="505" mass="52231">MDFQKFLEESDSDEESSKPAAPQYRAAPSQNQQGDAESDSPVSSPAAKPAVLARSPAKVAQLASEEPKDTVPPRLNNITYDSPSPTSPRSGSGSRSGSPVAALPHSPRSVSHSIQSSERNSASAKSPKPQPRARSQSRSRSQSPSSSQPPAPRSRSPSPAPVSTESESSAPVERGSVFGNIRPMSDLVAATPAPSAKNSGMLGAGQRTATAAFSTQASTTSQPKNATQSAGIAAEVASPESTAAKRPSMHYEEDFEASSTGSALVQTPRAGPVPAAAAIAAAPSTAPTAAPTERASVPATVPSAAASVRTEPKSQTYQEPSRDLQEDRGMPLRRSTRDVQVQASIPVDVGVQCDLLVDVPRAPGWATSSSTAPWGFSPWEQALSAGYPHPGPPAGFGPYGMMPMPPPGYFPWTPPHGPGFPFVAPWGKAGPTEAGAPPPEPSEIAPGAPPAAPAAALWAMRMVDDSFKDQIELLRQAAQRHRSLLQKGRGPLGEVLERSGEVGAA</sequence>
<feature type="compositionally biased region" description="Polar residues" evidence="1">
    <location>
        <begin position="108"/>
        <end position="124"/>
    </location>
</feature>
<protein>
    <submittedName>
        <fullName evidence="2">Uncharacterized protein</fullName>
    </submittedName>
</protein>
<feature type="region of interest" description="Disordered" evidence="1">
    <location>
        <begin position="429"/>
        <end position="450"/>
    </location>
</feature>
<dbReference type="EMBL" id="CAJNJA010013318">
    <property type="protein sequence ID" value="CAE7318335.1"/>
    <property type="molecule type" value="Genomic_DNA"/>
</dbReference>
<dbReference type="AlphaFoldDB" id="A0A812P522"/>